<evidence type="ECO:0000313" key="2">
    <source>
        <dbReference type="Proteomes" id="UP000601736"/>
    </source>
</evidence>
<reference evidence="1" key="1">
    <citation type="submission" date="2021-02" db="EMBL/GenBank/DDBJ databases">
        <authorList>
            <person name="Han P."/>
        </authorList>
    </citation>
    <scope>NUCLEOTIDE SEQUENCE</scope>
    <source>
        <strain evidence="1">Nitrosomonas nitrosa 18-3D</strain>
    </source>
</reference>
<name>A0A8H8Z186_9PROT</name>
<organism evidence="1 2">
    <name type="scientific">Nitrosomonas nitrosa</name>
    <dbReference type="NCBI Taxonomy" id="52442"/>
    <lineage>
        <taxon>Bacteria</taxon>
        <taxon>Pseudomonadati</taxon>
        <taxon>Pseudomonadota</taxon>
        <taxon>Betaproteobacteria</taxon>
        <taxon>Nitrosomonadales</taxon>
        <taxon>Nitrosomonadaceae</taxon>
        <taxon>Nitrosomonas</taxon>
    </lineage>
</organism>
<proteinExistence type="predicted"/>
<dbReference type="Proteomes" id="UP000601736">
    <property type="component" value="Unassembled WGS sequence"/>
</dbReference>
<dbReference type="EMBL" id="CAJNAP010000012">
    <property type="protein sequence ID" value="CAE6502690.1"/>
    <property type="molecule type" value="Genomic_DNA"/>
</dbReference>
<comment type="caution">
    <text evidence="1">The sequence shown here is derived from an EMBL/GenBank/DDBJ whole genome shotgun (WGS) entry which is preliminary data.</text>
</comment>
<evidence type="ECO:0000313" key="1">
    <source>
        <dbReference type="EMBL" id="CAE6502690.1"/>
    </source>
</evidence>
<accession>A0A8H8Z186</accession>
<gene>
    <name evidence="1" type="ORF">NMYAN_20248</name>
</gene>
<dbReference type="AlphaFoldDB" id="A0A8H8Z186"/>
<sequence length="45" mass="5258">MRQRTDGDDQERLVSLSKLPVRQRTYTVTYCCSGDLSKLPVRQRT</sequence>
<protein>
    <submittedName>
        <fullName evidence="1">Uncharacterized protein</fullName>
    </submittedName>
</protein>